<evidence type="ECO:0000313" key="3">
    <source>
        <dbReference type="EMBL" id="CEL94133.1"/>
    </source>
</evidence>
<keyword evidence="4" id="KW-1185">Reference proteome</keyword>
<evidence type="ECO:0000256" key="2">
    <source>
        <dbReference type="SAM" id="SignalP"/>
    </source>
</evidence>
<feature type="chain" id="PRO_5005187055" description="t-SNARE coiled-coil homology domain-containing protein" evidence="2">
    <location>
        <begin position="20"/>
        <end position="231"/>
    </location>
</feature>
<dbReference type="VEuPathDB" id="CryptoDB:Vbra_11496"/>
<feature type="signal peptide" evidence="2">
    <location>
        <begin position="1"/>
        <end position="19"/>
    </location>
</feature>
<accession>A0A0G4EFI4</accession>
<organism evidence="3 4">
    <name type="scientific">Vitrella brassicaformis (strain CCMP3155)</name>
    <dbReference type="NCBI Taxonomy" id="1169540"/>
    <lineage>
        <taxon>Eukaryota</taxon>
        <taxon>Sar</taxon>
        <taxon>Alveolata</taxon>
        <taxon>Colpodellida</taxon>
        <taxon>Vitrellaceae</taxon>
        <taxon>Vitrella</taxon>
    </lineage>
</organism>
<sequence length="231" mass="26410">MMKFIILCLALLALTSTSGSPPAAPSTDTAKGKEDDLFTSPGAESKPQQQQRRQQHERQVAASDSQQDDDLFAFPAPSSDRADGTNALPRFMQTAHKAHADDKNDERPKYPLINLGVQESGSLMTKRRLIDEEQRQDRRRLSDLQEKQANDRRAIEEVISQQNEQMQRLMAIIGQMSDISRHAIFTHKMMSLRDKFTKPRIKVIKYQMQPQENEIEIRQEMPKAQPLLPVM</sequence>
<name>A0A0G4EFI4_VITBC</name>
<reference evidence="3 4" key="1">
    <citation type="submission" date="2014-11" db="EMBL/GenBank/DDBJ databases">
        <authorList>
            <person name="Zhu J."/>
            <person name="Qi W."/>
            <person name="Song R."/>
        </authorList>
    </citation>
    <scope>NUCLEOTIDE SEQUENCE [LARGE SCALE GENOMIC DNA]</scope>
</reference>
<gene>
    <name evidence="3" type="ORF">Vbra_11496</name>
</gene>
<dbReference type="EMBL" id="CDMY01000206">
    <property type="protein sequence ID" value="CEL94133.1"/>
    <property type="molecule type" value="Genomic_DNA"/>
</dbReference>
<feature type="region of interest" description="Disordered" evidence="1">
    <location>
        <begin position="17"/>
        <end position="86"/>
    </location>
</feature>
<dbReference type="InParanoid" id="A0A0G4EFI4"/>
<dbReference type="Proteomes" id="UP000041254">
    <property type="component" value="Unassembled WGS sequence"/>
</dbReference>
<feature type="compositionally biased region" description="Low complexity" evidence="1">
    <location>
        <begin position="17"/>
        <end position="29"/>
    </location>
</feature>
<evidence type="ECO:0000256" key="1">
    <source>
        <dbReference type="SAM" id="MobiDB-lite"/>
    </source>
</evidence>
<evidence type="ECO:0000313" key="4">
    <source>
        <dbReference type="Proteomes" id="UP000041254"/>
    </source>
</evidence>
<evidence type="ECO:0008006" key="5">
    <source>
        <dbReference type="Google" id="ProtNLM"/>
    </source>
</evidence>
<keyword evidence="2" id="KW-0732">Signal</keyword>
<proteinExistence type="predicted"/>
<protein>
    <recommendedName>
        <fullName evidence="5">t-SNARE coiled-coil homology domain-containing protein</fullName>
    </recommendedName>
</protein>
<dbReference type="AlphaFoldDB" id="A0A0G4EFI4"/>